<dbReference type="InterPro" id="IPR016098">
    <property type="entry name" value="CAP/MinC_C"/>
</dbReference>
<name>A0ABQ2L7D1_9BACL</name>
<evidence type="ECO:0000313" key="9">
    <source>
        <dbReference type="EMBL" id="GGO05788.1"/>
    </source>
</evidence>
<dbReference type="PANTHER" id="PTHR34108:SF1">
    <property type="entry name" value="SEPTUM SITE-DETERMINING PROTEIN MINC"/>
    <property type="match status" value="1"/>
</dbReference>
<keyword evidence="4 6" id="KW-0131">Cell cycle</keyword>
<dbReference type="EMBL" id="BMLN01000010">
    <property type="protein sequence ID" value="GGO05788.1"/>
    <property type="molecule type" value="Genomic_DNA"/>
</dbReference>
<proteinExistence type="inferred from homology"/>
<dbReference type="InterPro" id="IPR036145">
    <property type="entry name" value="MinC_C_sf"/>
</dbReference>
<dbReference type="Proteomes" id="UP000606653">
    <property type="component" value="Unassembled WGS sequence"/>
</dbReference>
<keyword evidence="2 6" id="KW-0132">Cell division</keyword>
<protein>
    <recommendedName>
        <fullName evidence="6">Probable septum site-determining protein MinC</fullName>
    </recommendedName>
</protein>
<gene>
    <name evidence="6 9" type="primary">minC</name>
    <name evidence="9" type="ORF">GCM10010969_32500</name>
</gene>
<evidence type="ECO:0000256" key="4">
    <source>
        <dbReference type="ARBA" id="ARBA00023306"/>
    </source>
</evidence>
<dbReference type="SUPFAM" id="SSF63848">
    <property type="entry name" value="Cell-division inhibitor MinC, C-terminal domain"/>
    <property type="match status" value="1"/>
</dbReference>
<dbReference type="Pfam" id="PF22642">
    <property type="entry name" value="MinC_N_1"/>
    <property type="match status" value="1"/>
</dbReference>
<comment type="caution">
    <text evidence="9">The sequence shown here is derived from an EMBL/GenBank/DDBJ whole genome shotgun (WGS) entry which is preliminary data.</text>
</comment>
<comment type="function">
    <text evidence="6">Cell division inhibitor that blocks the formation of polar Z ring septums. Rapidly oscillates between the poles of the cell to destabilize FtsZ filaments that have formed before they mature into polar Z rings. Prevents FtsZ polymerization.</text>
</comment>
<evidence type="ECO:0000256" key="2">
    <source>
        <dbReference type="ARBA" id="ARBA00022618"/>
    </source>
</evidence>
<evidence type="ECO:0000259" key="7">
    <source>
        <dbReference type="Pfam" id="PF03775"/>
    </source>
</evidence>
<evidence type="ECO:0000256" key="5">
    <source>
        <dbReference type="ARBA" id="ARBA00046874"/>
    </source>
</evidence>
<accession>A0ABQ2L7D1</accession>
<dbReference type="InterPro" id="IPR013033">
    <property type="entry name" value="MinC"/>
</dbReference>
<dbReference type="Pfam" id="PF03775">
    <property type="entry name" value="MinC_C"/>
    <property type="match status" value="1"/>
</dbReference>
<feature type="domain" description="Septum formation inhibitor MinC C-terminal" evidence="7">
    <location>
        <begin position="120"/>
        <end position="222"/>
    </location>
</feature>
<reference evidence="10" key="1">
    <citation type="journal article" date="2019" name="Int. J. Syst. Evol. Microbiol.">
        <title>The Global Catalogue of Microorganisms (GCM) 10K type strain sequencing project: providing services to taxonomists for standard genome sequencing and annotation.</title>
        <authorList>
            <consortium name="The Broad Institute Genomics Platform"/>
            <consortium name="The Broad Institute Genome Sequencing Center for Infectious Disease"/>
            <person name="Wu L."/>
            <person name="Ma J."/>
        </authorList>
    </citation>
    <scope>NUCLEOTIDE SEQUENCE [LARGE SCALE GENOMIC DNA]</scope>
    <source>
        <strain evidence="10">CGMCC 1.6964</strain>
    </source>
</reference>
<evidence type="ECO:0000313" key="10">
    <source>
        <dbReference type="Proteomes" id="UP000606653"/>
    </source>
</evidence>
<dbReference type="Gene3D" id="3.30.160.540">
    <property type="match status" value="1"/>
</dbReference>
<comment type="subunit">
    <text evidence="5 6">Interacts with MinD and FtsZ.</text>
</comment>
<dbReference type="InterPro" id="IPR005526">
    <property type="entry name" value="Septum_form_inhib_MinC_C"/>
</dbReference>
<sequence>MSRKIQTKGEREEMSIKRNLITIKGVKDGLVFRLDEQCDFDELLAEIREMLENSHQAILSGPLVSIDVRYGSRELQDEQKLQILDALRSKRNLLVRSIEGSKSAELRENAVLRTPVTTMSGMVRSGQVLHHDGNLLFLGDVNPGGSIVCTGDIYILGALRGMAHAGSEGSERAIVGASYLEPTQLRIAEVISRPPDSSEERSSHPQETQMEFAYLKDGQMQIDKMANIARLRRDLNVFKGV</sequence>
<dbReference type="HAMAP" id="MF_00267">
    <property type="entry name" value="MinC"/>
    <property type="match status" value="1"/>
</dbReference>
<feature type="domain" description="Septum site-determining protein MinC N-terminal" evidence="8">
    <location>
        <begin position="21"/>
        <end position="98"/>
    </location>
</feature>
<organism evidence="9 10">
    <name type="scientific">Saccharibacillus kuerlensis</name>
    <dbReference type="NCBI Taxonomy" id="459527"/>
    <lineage>
        <taxon>Bacteria</taxon>
        <taxon>Bacillati</taxon>
        <taxon>Bacillota</taxon>
        <taxon>Bacilli</taxon>
        <taxon>Bacillales</taxon>
        <taxon>Paenibacillaceae</taxon>
        <taxon>Saccharibacillus</taxon>
    </lineage>
</organism>
<keyword evidence="3 6" id="KW-0717">Septation</keyword>
<dbReference type="PANTHER" id="PTHR34108">
    <property type="entry name" value="SEPTUM SITE-DETERMINING PROTEIN MINC"/>
    <property type="match status" value="1"/>
</dbReference>
<dbReference type="InterPro" id="IPR055219">
    <property type="entry name" value="MinC_N_1"/>
</dbReference>
<keyword evidence="10" id="KW-1185">Reference proteome</keyword>
<evidence type="ECO:0000259" key="8">
    <source>
        <dbReference type="Pfam" id="PF22642"/>
    </source>
</evidence>
<evidence type="ECO:0000256" key="6">
    <source>
        <dbReference type="HAMAP-Rule" id="MF_00267"/>
    </source>
</evidence>
<evidence type="ECO:0000256" key="1">
    <source>
        <dbReference type="ARBA" id="ARBA00006291"/>
    </source>
</evidence>
<comment type="similarity">
    <text evidence="1 6">Belongs to the MinC family.</text>
</comment>
<evidence type="ECO:0000256" key="3">
    <source>
        <dbReference type="ARBA" id="ARBA00023210"/>
    </source>
</evidence>
<dbReference type="Gene3D" id="2.160.20.70">
    <property type="match status" value="1"/>
</dbReference>